<dbReference type="EMBL" id="FLRE01000155">
    <property type="protein sequence ID" value="SBT40948.1"/>
    <property type="molecule type" value="Genomic_DNA"/>
</dbReference>
<gene>
    <name evidence="4" type="ORF">POVWA2_040830</name>
</gene>
<dbReference type="Gene3D" id="2.30.29.30">
    <property type="entry name" value="Pleckstrin-homology domain (PH domain)/Phosphotyrosine-binding domain (PTB)"/>
    <property type="match status" value="1"/>
</dbReference>
<dbReference type="Pfam" id="PF00169">
    <property type="entry name" value="PH"/>
    <property type="match status" value="1"/>
</dbReference>
<accession>A0A1A8ZAF3</accession>
<keyword evidence="1" id="KW-0175">Coiled coil</keyword>
<dbReference type="AlphaFoldDB" id="A0A1A8ZAF3"/>
<dbReference type="InterPro" id="IPR011993">
    <property type="entry name" value="PH-like_dom_sf"/>
</dbReference>
<dbReference type="SUPFAM" id="SSF50729">
    <property type="entry name" value="PH domain-like"/>
    <property type="match status" value="1"/>
</dbReference>
<feature type="coiled-coil region" evidence="1">
    <location>
        <begin position="434"/>
        <end position="461"/>
    </location>
</feature>
<dbReference type="Proteomes" id="UP000078550">
    <property type="component" value="Unassembled WGS sequence"/>
</dbReference>
<feature type="domain" description="PH" evidence="3">
    <location>
        <begin position="128"/>
        <end position="240"/>
    </location>
</feature>
<evidence type="ECO:0000313" key="5">
    <source>
        <dbReference type="Proteomes" id="UP000078550"/>
    </source>
</evidence>
<feature type="region of interest" description="Disordered" evidence="2">
    <location>
        <begin position="312"/>
        <end position="352"/>
    </location>
</feature>
<organism evidence="4 5">
    <name type="scientific">Plasmodium ovale wallikeri</name>
    <dbReference type="NCBI Taxonomy" id="864142"/>
    <lineage>
        <taxon>Eukaryota</taxon>
        <taxon>Sar</taxon>
        <taxon>Alveolata</taxon>
        <taxon>Apicomplexa</taxon>
        <taxon>Aconoidasida</taxon>
        <taxon>Haemosporida</taxon>
        <taxon>Plasmodiidae</taxon>
        <taxon>Plasmodium</taxon>
        <taxon>Plasmodium (Plasmodium)</taxon>
    </lineage>
</organism>
<evidence type="ECO:0000313" key="4">
    <source>
        <dbReference type="EMBL" id="SBT40948.1"/>
    </source>
</evidence>
<reference evidence="5" key="1">
    <citation type="submission" date="2016-05" db="EMBL/GenBank/DDBJ databases">
        <authorList>
            <person name="Naeem Raeece"/>
        </authorList>
    </citation>
    <scope>NUCLEOTIDE SEQUENCE [LARGE SCALE GENOMIC DNA]</scope>
</reference>
<dbReference type="InterPro" id="IPR001849">
    <property type="entry name" value="PH_domain"/>
</dbReference>
<evidence type="ECO:0000259" key="3">
    <source>
        <dbReference type="SMART" id="SM00233"/>
    </source>
</evidence>
<protein>
    <recommendedName>
        <fullName evidence="3">PH domain-containing protein</fullName>
    </recommendedName>
</protein>
<evidence type="ECO:0000256" key="2">
    <source>
        <dbReference type="SAM" id="MobiDB-lite"/>
    </source>
</evidence>
<dbReference type="SMART" id="SM00233">
    <property type="entry name" value="PH"/>
    <property type="match status" value="1"/>
</dbReference>
<feature type="compositionally biased region" description="Basic and acidic residues" evidence="2">
    <location>
        <begin position="321"/>
        <end position="352"/>
    </location>
</feature>
<proteinExistence type="predicted"/>
<sequence length="760" mass="88972">MAIAAIFAASYANANLGEKRNCAHRCCAPTAHMHTFELANEALSVHAFLQAHLQEQLRTSEEKQRKAKKGKTKIKYREKMFDATSLIHLGNCSSIKKSVASDLYMYMSKRRKHGKDVSPFLCLKKNYRVKEGYDDSSTASQGDYQYNFKWEKHFCFVKANFFYVYKLRGDYRPCAIFLLEKSEIQAIERTEDFPLGENEDVVHVTPLQSDTSDNAYAFYSPDKGVLRRWLKALNSSNFTALNMRIQTVTEENEEMKTDMSNVKRLNEIEIKNRDIEIGSLHEHINSLKVTPSVSFTNRSIELLSLCSHGTHAHAHTHEHRRTNTDARTQTHERRHTNADTRTQTHERRHTNADTRTQTPITMFPLNLDNTRTKNKRLQIAADVNIKSADELLQKKMVELEVTKNEVCLKVEENDLLREKIKTLTSEAEKRLKMLENIRIENSILENKLKEIMMTYEEASTNPEKITLINFNTNERYQKMVLSNKKLREEIIKMNIRFYEQEDKYKEKLKTIKEIIEIGDIFDYLHKLILLCQTKIKFYEHGHTYNDDKETELLRNIEYMIKETKLAETNARVCYISHRSKLLEERLLYYTNKKIPSDYFYFACTTLRRLGWVFGEIEVLTPLVVDNEEVYPLYSYIDNTNVIPMRENIYFNEGIEGRGTFQLVNEVDMYSMPTKMCPYKEKVLTDNKYNYIKIKLMDLKNDFNILKKKNKPNDAGNGEIGDDSGRGALSDLQWTQIKRAAYDRLERAIVALDRHEHLVKP</sequence>
<name>A0A1A8ZAF3_PLAOA</name>
<evidence type="ECO:0000256" key="1">
    <source>
        <dbReference type="SAM" id="Coils"/>
    </source>
</evidence>